<keyword evidence="2" id="KW-1185">Reference proteome</keyword>
<evidence type="ECO:0008006" key="3">
    <source>
        <dbReference type="Google" id="ProtNLM"/>
    </source>
</evidence>
<name>A0A838ZUB7_9FLAO</name>
<dbReference type="EMBL" id="JACDZE010000005">
    <property type="protein sequence ID" value="MBA5630584.1"/>
    <property type="molecule type" value="Genomic_DNA"/>
</dbReference>
<accession>A0A838ZUB7</accession>
<evidence type="ECO:0000313" key="1">
    <source>
        <dbReference type="EMBL" id="MBA5630584.1"/>
    </source>
</evidence>
<comment type="caution">
    <text evidence="1">The sequence shown here is derived from an EMBL/GenBank/DDBJ whole genome shotgun (WGS) entry which is preliminary data.</text>
</comment>
<proteinExistence type="predicted"/>
<dbReference type="PROSITE" id="PS51257">
    <property type="entry name" value="PROKAR_LIPOPROTEIN"/>
    <property type="match status" value="1"/>
</dbReference>
<reference evidence="1 2" key="1">
    <citation type="submission" date="2020-07" db="EMBL/GenBank/DDBJ databases">
        <title>Moheibacter lacus sp. nov., a member of the family Flavobacteriaceae isolated from freshwater lake sediment.</title>
        <authorList>
            <person name="Liu Y."/>
        </authorList>
    </citation>
    <scope>NUCLEOTIDE SEQUENCE [LARGE SCALE GENOMIC DNA]</scope>
    <source>
        <strain evidence="1 2">BDHS18</strain>
    </source>
</reference>
<protein>
    <recommendedName>
        <fullName evidence="3">Lipoprotein</fullName>
    </recommendedName>
</protein>
<gene>
    <name evidence="1" type="ORF">HU137_12460</name>
</gene>
<dbReference type="Proteomes" id="UP000552241">
    <property type="component" value="Unassembled WGS sequence"/>
</dbReference>
<dbReference type="AlphaFoldDB" id="A0A838ZUB7"/>
<sequence length="138" mass="15396">MNRILIPLIAGILMVSCGEKEKLADGELSQETIESMEETSLVNSEEISYEGTFKGKINGKETELKLNGDTFETSENGKRAHGNWSKVDDGTIIELEPKSGTVAIKFYGWSDNDTWVAMTGKDSLTYIEPEQYLKRIPD</sequence>
<dbReference type="RefSeq" id="WP_182044190.1">
    <property type="nucleotide sequence ID" value="NZ_JACDZE010000005.1"/>
</dbReference>
<organism evidence="1 2">
    <name type="scientific">Moheibacter lacus</name>
    <dbReference type="NCBI Taxonomy" id="2745851"/>
    <lineage>
        <taxon>Bacteria</taxon>
        <taxon>Pseudomonadati</taxon>
        <taxon>Bacteroidota</taxon>
        <taxon>Flavobacteriia</taxon>
        <taxon>Flavobacteriales</taxon>
        <taxon>Weeksellaceae</taxon>
        <taxon>Moheibacter</taxon>
    </lineage>
</organism>
<evidence type="ECO:0000313" key="2">
    <source>
        <dbReference type="Proteomes" id="UP000552241"/>
    </source>
</evidence>